<keyword evidence="2" id="KW-0597">Phosphoprotein</keyword>
<dbReference type="Gene3D" id="3.40.50.620">
    <property type="entry name" value="HUPs"/>
    <property type="match status" value="1"/>
</dbReference>
<proteinExistence type="predicted"/>
<keyword evidence="4 11" id="KW-0812">Transmembrane</keyword>
<evidence type="ECO:0000256" key="9">
    <source>
        <dbReference type="ARBA" id="ARBA00023012"/>
    </source>
</evidence>
<keyword evidence="8 11" id="KW-1133">Transmembrane helix</keyword>
<evidence type="ECO:0000256" key="11">
    <source>
        <dbReference type="SAM" id="Phobius"/>
    </source>
</evidence>
<dbReference type="InterPro" id="IPR038318">
    <property type="entry name" value="KdpD_sf"/>
</dbReference>
<dbReference type="InterPro" id="IPR052023">
    <property type="entry name" value="Histidine_kinase_KdpD"/>
</dbReference>
<organism evidence="13 14">
    <name type="scientific">Sphingomonas colocasiae</name>
    <dbReference type="NCBI Taxonomy" id="1848973"/>
    <lineage>
        <taxon>Bacteria</taxon>
        <taxon>Pseudomonadati</taxon>
        <taxon>Pseudomonadota</taxon>
        <taxon>Alphaproteobacteria</taxon>
        <taxon>Sphingomonadales</taxon>
        <taxon>Sphingomonadaceae</taxon>
        <taxon>Sphingomonas</taxon>
    </lineage>
</organism>
<reference evidence="13 14" key="1">
    <citation type="submission" date="2021-08" db="EMBL/GenBank/DDBJ databases">
        <authorList>
            <person name="Tuo L."/>
        </authorList>
    </citation>
    <scope>NUCLEOTIDE SEQUENCE [LARGE SCALE GENOMIC DNA]</scope>
    <source>
        <strain evidence="13 14">JCM 31229</strain>
    </source>
</reference>
<evidence type="ECO:0000256" key="1">
    <source>
        <dbReference type="ARBA" id="ARBA00004141"/>
    </source>
</evidence>
<dbReference type="PANTHER" id="PTHR45569:SF1">
    <property type="entry name" value="SENSOR PROTEIN KDPD"/>
    <property type="match status" value="1"/>
</dbReference>
<comment type="subcellular location">
    <subcellularLocation>
        <location evidence="1">Membrane</location>
        <topology evidence="1">Multi-pass membrane protein</topology>
    </subcellularLocation>
</comment>
<sequence length="425" mass="44361">MTGSAPDVSQSAQHSDRVAALVDGGPGSDAVVRMAAALARAFGMPWEAIYVETPDGGREGPVGARAAEALSLATRTGGMVGTIAAATPADGIREYLGSAPAAHLVIGRDRPAARARWWRRPLAESLAADLPGIVLHMVPAVPAGDEAAVAPDPIASPAGAWREYLIAVALVLVTLGVAELLQFFTGTRSLDLVFLFPVIAVAARLGLRPAILAALLSVFSYNFFLLAPALSFDVAAPQNLVMSAVFLAAAAYTSIVTGRMRGRLTLSDRSARENAGLATLAQRLTRDADWEATALTLCEHVHGLFDVQAAVFREGDDGLVMTSAAPRGAALGPVDQAALDWSLAHGEEAGAGTGVMSAADWQFQPLKTSLGTLAILGLAREDGRDPVRPHQRVLLSTIVAQAALAHERLKLEDGMRAAARTGKRR</sequence>
<evidence type="ECO:0000256" key="7">
    <source>
        <dbReference type="ARBA" id="ARBA00022840"/>
    </source>
</evidence>
<evidence type="ECO:0000313" key="13">
    <source>
        <dbReference type="EMBL" id="MBY8825065.1"/>
    </source>
</evidence>
<feature type="transmembrane region" description="Helical" evidence="11">
    <location>
        <begin position="214"/>
        <end position="234"/>
    </location>
</feature>
<dbReference type="PANTHER" id="PTHR45569">
    <property type="entry name" value="SENSOR PROTEIN KDPD"/>
    <property type="match status" value="1"/>
</dbReference>
<keyword evidence="7" id="KW-0067">ATP-binding</keyword>
<dbReference type="InterPro" id="IPR014729">
    <property type="entry name" value="Rossmann-like_a/b/a_fold"/>
</dbReference>
<keyword evidence="9" id="KW-0902">Two-component regulatory system</keyword>
<comment type="caution">
    <text evidence="13">The sequence shown here is derived from an EMBL/GenBank/DDBJ whole genome shotgun (WGS) entry which is preliminary data.</text>
</comment>
<gene>
    <name evidence="13" type="ORF">K7G82_22365</name>
</gene>
<evidence type="ECO:0000256" key="10">
    <source>
        <dbReference type="ARBA" id="ARBA00023136"/>
    </source>
</evidence>
<dbReference type="SUPFAM" id="SSF52402">
    <property type="entry name" value="Adenine nucleotide alpha hydrolases-like"/>
    <property type="match status" value="1"/>
</dbReference>
<dbReference type="Proteomes" id="UP000706039">
    <property type="component" value="Unassembled WGS sequence"/>
</dbReference>
<evidence type="ECO:0000256" key="3">
    <source>
        <dbReference type="ARBA" id="ARBA00022679"/>
    </source>
</evidence>
<dbReference type="RefSeq" id="WP_222992170.1">
    <property type="nucleotide sequence ID" value="NZ_JAINVV010000011.1"/>
</dbReference>
<keyword evidence="10 11" id="KW-0472">Membrane</keyword>
<evidence type="ECO:0000256" key="6">
    <source>
        <dbReference type="ARBA" id="ARBA00022777"/>
    </source>
</evidence>
<evidence type="ECO:0000256" key="4">
    <source>
        <dbReference type="ARBA" id="ARBA00022692"/>
    </source>
</evidence>
<feature type="transmembrane region" description="Helical" evidence="11">
    <location>
        <begin position="240"/>
        <end position="260"/>
    </location>
</feature>
<evidence type="ECO:0000256" key="8">
    <source>
        <dbReference type="ARBA" id="ARBA00022989"/>
    </source>
</evidence>
<keyword evidence="5" id="KW-0547">Nucleotide-binding</keyword>
<dbReference type="Gene3D" id="3.30.450.40">
    <property type="match status" value="1"/>
</dbReference>
<evidence type="ECO:0000256" key="5">
    <source>
        <dbReference type="ARBA" id="ARBA00022741"/>
    </source>
</evidence>
<dbReference type="InterPro" id="IPR029016">
    <property type="entry name" value="GAF-like_dom_sf"/>
</dbReference>
<protein>
    <submittedName>
        <fullName evidence="13">DUF4118 domain-containing protein</fullName>
    </submittedName>
</protein>
<keyword evidence="3" id="KW-0808">Transferase</keyword>
<evidence type="ECO:0000259" key="12">
    <source>
        <dbReference type="Pfam" id="PF13493"/>
    </source>
</evidence>
<evidence type="ECO:0000256" key="2">
    <source>
        <dbReference type="ARBA" id="ARBA00022553"/>
    </source>
</evidence>
<keyword evidence="14" id="KW-1185">Reference proteome</keyword>
<feature type="transmembrane region" description="Helical" evidence="11">
    <location>
        <begin position="164"/>
        <end position="184"/>
    </location>
</feature>
<accession>A0ABS7PUN3</accession>
<keyword evidence="6" id="KW-0418">Kinase</keyword>
<dbReference type="InterPro" id="IPR025201">
    <property type="entry name" value="KdpD_TM"/>
</dbReference>
<dbReference type="Gene3D" id="1.20.120.620">
    <property type="entry name" value="Backbone structure of the membrane domain of e. Coli histidine kinase receptor kdpd"/>
    <property type="match status" value="1"/>
</dbReference>
<dbReference type="EMBL" id="JAINVV010000011">
    <property type="protein sequence ID" value="MBY8825065.1"/>
    <property type="molecule type" value="Genomic_DNA"/>
</dbReference>
<evidence type="ECO:0000313" key="14">
    <source>
        <dbReference type="Proteomes" id="UP000706039"/>
    </source>
</evidence>
<name>A0ABS7PUN3_9SPHN</name>
<feature type="domain" description="Sensor protein KdpD transmembrane" evidence="12">
    <location>
        <begin position="164"/>
        <end position="267"/>
    </location>
</feature>
<dbReference type="Pfam" id="PF13493">
    <property type="entry name" value="DUF4118"/>
    <property type="match status" value="1"/>
</dbReference>